<proteinExistence type="predicted"/>
<dbReference type="EMBL" id="FUKI01000109">
    <property type="protein sequence ID" value="SJM92872.1"/>
    <property type="molecule type" value="Genomic_DNA"/>
</dbReference>
<dbReference type="Proteomes" id="UP000195667">
    <property type="component" value="Unassembled WGS sequence"/>
</dbReference>
<dbReference type="AlphaFoldDB" id="A0A1R4H9D8"/>
<name>A0A1R4H9D8_9GAMM</name>
<protein>
    <submittedName>
        <fullName evidence="1">Uncharacterized protein</fullName>
    </submittedName>
</protein>
<evidence type="ECO:0000313" key="1">
    <source>
        <dbReference type="EMBL" id="SJM92872.1"/>
    </source>
</evidence>
<accession>A0A1R4H9D8</accession>
<keyword evidence="2" id="KW-1185">Reference proteome</keyword>
<evidence type="ECO:0000313" key="2">
    <source>
        <dbReference type="Proteomes" id="UP000195667"/>
    </source>
</evidence>
<gene>
    <name evidence="1" type="ORF">CRENPOLYSF1_340024</name>
</gene>
<reference evidence="2" key="1">
    <citation type="submission" date="2017-02" db="EMBL/GenBank/DDBJ databases">
        <authorList>
            <person name="Daims H."/>
        </authorList>
    </citation>
    <scope>NUCLEOTIDE SEQUENCE [LARGE SCALE GENOMIC DNA]</scope>
</reference>
<sequence length="50" mass="6131">MSPRQVRYQAALRSDRMNMMFMILLRRPHNNNETDHYTTVGLWMTQYLIE</sequence>
<organism evidence="1 2">
    <name type="scientific">Crenothrix polyspora</name>
    <dbReference type="NCBI Taxonomy" id="360316"/>
    <lineage>
        <taxon>Bacteria</taxon>
        <taxon>Pseudomonadati</taxon>
        <taxon>Pseudomonadota</taxon>
        <taxon>Gammaproteobacteria</taxon>
        <taxon>Methylococcales</taxon>
        <taxon>Crenotrichaceae</taxon>
        <taxon>Crenothrix</taxon>
    </lineage>
</organism>